<dbReference type="SMART" id="SM00363">
    <property type="entry name" value="S4"/>
    <property type="match status" value="1"/>
</dbReference>
<dbReference type="SUPFAM" id="SSF55174">
    <property type="entry name" value="Alpha-L RNA-binding motif"/>
    <property type="match status" value="1"/>
</dbReference>
<dbReference type="AlphaFoldDB" id="K9ETB4"/>
<dbReference type="GO" id="GO:0003723">
    <property type="term" value="F:RNA binding"/>
    <property type="evidence" value="ECO:0007669"/>
    <property type="project" value="UniProtKB-KW"/>
</dbReference>
<evidence type="ECO:0000256" key="5">
    <source>
        <dbReference type="RuleBase" id="RU003887"/>
    </source>
</evidence>
<dbReference type="PROSITE" id="PS01149">
    <property type="entry name" value="PSI_RSU"/>
    <property type="match status" value="1"/>
</dbReference>
<dbReference type="InterPro" id="IPR042092">
    <property type="entry name" value="PsdUridine_s_RsuA/RluB/E/F_cat"/>
</dbReference>
<dbReference type="SUPFAM" id="SSF55120">
    <property type="entry name" value="Pseudouridine synthase"/>
    <property type="match status" value="1"/>
</dbReference>
<comment type="similarity">
    <text evidence="1 5">Belongs to the pseudouridine synthase RsuA family.</text>
</comment>
<reference evidence="7 8" key="1">
    <citation type="submission" date="2012-09" db="EMBL/GenBank/DDBJ databases">
        <title>The Genome Sequence of Alloiococcus otitis ATCC 51267.</title>
        <authorList>
            <consortium name="The Broad Institute Genome Sequencing Platform"/>
            <person name="Earl A."/>
            <person name="Ward D."/>
            <person name="Feldgarden M."/>
            <person name="Gevers D."/>
            <person name="Huys G."/>
            <person name="Walker B."/>
            <person name="Young S.K."/>
            <person name="Zeng Q."/>
            <person name="Gargeya S."/>
            <person name="Fitzgerald M."/>
            <person name="Haas B."/>
            <person name="Abouelleil A."/>
            <person name="Alvarado L."/>
            <person name="Arachchi H.M."/>
            <person name="Berlin A.M."/>
            <person name="Chapman S.B."/>
            <person name="Goldberg J."/>
            <person name="Griggs A."/>
            <person name="Gujja S."/>
            <person name="Hansen M."/>
            <person name="Howarth C."/>
            <person name="Imamovic A."/>
            <person name="Larimer J."/>
            <person name="McCowen C."/>
            <person name="Montmayeur A."/>
            <person name="Murphy C."/>
            <person name="Neiman D."/>
            <person name="Pearson M."/>
            <person name="Priest M."/>
            <person name="Roberts A."/>
            <person name="Saif S."/>
            <person name="Shea T."/>
            <person name="Sisk P."/>
            <person name="Sykes S."/>
            <person name="Wortman J."/>
            <person name="Nusbaum C."/>
            <person name="Birren B."/>
        </authorList>
    </citation>
    <scope>NUCLEOTIDE SEQUENCE [LARGE SCALE GENOMIC DNA]</scope>
    <source>
        <strain evidence="7 8">ATCC 51267</strain>
    </source>
</reference>
<evidence type="ECO:0000256" key="1">
    <source>
        <dbReference type="ARBA" id="ARBA00008348"/>
    </source>
</evidence>
<evidence type="ECO:0000256" key="4">
    <source>
        <dbReference type="PROSITE-ProRule" id="PRU00182"/>
    </source>
</evidence>
<dbReference type="EC" id="5.4.99.-" evidence="5"/>
<dbReference type="PANTHER" id="PTHR47683">
    <property type="entry name" value="PSEUDOURIDINE SYNTHASE FAMILY PROTEIN-RELATED"/>
    <property type="match status" value="1"/>
</dbReference>
<dbReference type="Pfam" id="PF00849">
    <property type="entry name" value="PseudoU_synth_2"/>
    <property type="match status" value="1"/>
</dbReference>
<evidence type="ECO:0000256" key="2">
    <source>
        <dbReference type="ARBA" id="ARBA00022884"/>
    </source>
</evidence>
<proteinExistence type="inferred from homology"/>
<comment type="caution">
    <text evidence="7">The sequence shown here is derived from an EMBL/GenBank/DDBJ whole genome shotgun (WGS) entry which is preliminary data.</text>
</comment>
<evidence type="ECO:0000313" key="7">
    <source>
        <dbReference type="EMBL" id="EKU94237.1"/>
    </source>
</evidence>
<dbReference type="Proteomes" id="UP000009875">
    <property type="component" value="Unassembled WGS sequence"/>
</dbReference>
<dbReference type="FunFam" id="3.10.290.10:FF:000003">
    <property type="entry name" value="Pseudouridine synthase"/>
    <property type="match status" value="1"/>
</dbReference>
<keyword evidence="8" id="KW-1185">Reference proteome</keyword>
<gene>
    <name evidence="7" type="ORF">HMPREF9698_00269</name>
</gene>
<dbReference type="GO" id="GO:0120159">
    <property type="term" value="F:rRNA pseudouridine synthase activity"/>
    <property type="evidence" value="ECO:0007669"/>
    <property type="project" value="UniProtKB-ARBA"/>
</dbReference>
<dbReference type="InterPro" id="IPR018496">
    <property type="entry name" value="PsdUridine_synth_RsuA/RluB_CS"/>
</dbReference>
<dbReference type="PATRIC" id="fig|883081.3.peg.271"/>
<dbReference type="EMBL" id="AGXA01000004">
    <property type="protein sequence ID" value="EKU94237.1"/>
    <property type="molecule type" value="Genomic_DNA"/>
</dbReference>
<dbReference type="CDD" id="cd00165">
    <property type="entry name" value="S4"/>
    <property type="match status" value="1"/>
</dbReference>
<accession>K9ETB4</accession>
<dbReference type="InterPro" id="IPR000748">
    <property type="entry name" value="PsdUridine_synth_RsuA/RluB/E/F"/>
</dbReference>
<dbReference type="Gene3D" id="3.30.70.580">
    <property type="entry name" value="Pseudouridine synthase I, catalytic domain, N-terminal subdomain"/>
    <property type="match status" value="1"/>
</dbReference>
<dbReference type="HOGENOM" id="CLU_024979_1_2_9"/>
<dbReference type="PROSITE" id="PS50889">
    <property type="entry name" value="S4"/>
    <property type="match status" value="1"/>
</dbReference>
<dbReference type="InterPro" id="IPR050343">
    <property type="entry name" value="RsuA_PseudoU_synthase"/>
</dbReference>
<dbReference type="InterPro" id="IPR020094">
    <property type="entry name" value="TruA/RsuA/RluB/E/F_N"/>
</dbReference>
<dbReference type="Gene3D" id="3.30.70.1560">
    <property type="entry name" value="Alpha-L RNA-binding motif"/>
    <property type="match status" value="1"/>
</dbReference>
<feature type="domain" description="RNA-binding S4" evidence="6">
    <location>
        <begin position="2"/>
        <end position="63"/>
    </location>
</feature>
<organism evidence="7 8">
    <name type="scientific">Alloiococcus otitis ATCC 51267</name>
    <dbReference type="NCBI Taxonomy" id="883081"/>
    <lineage>
        <taxon>Bacteria</taxon>
        <taxon>Bacillati</taxon>
        <taxon>Bacillota</taxon>
        <taxon>Bacilli</taxon>
        <taxon>Lactobacillales</taxon>
        <taxon>Carnobacteriaceae</taxon>
        <taxon>Alloiococcus</taxon>
    </lineage>
</organism>
<dbReference type="FunFam" id="3.30.70.1560:FF:000001">
    <property type="entry name" value="Pseudouridine synthase"/>
    <property type="match status" value="1"/>
</dbReference>
<keyword evidence="3 5" id="KW-0413">Isomerase</keyword>
<dbReference type="Gene3D" id="3.10.290.10">
    <property type="entry name" value="RNA-binding S4 domain"/>
    <property type="match status" value="1"/>
</dbReference>
<evidence type="ECO:0000313" key="8">
    <source>
        <dbReference type="Proteomes" id="UP000009875"/>
    </source>
</evidence>
<dbReference type="PANTHER" id="PTHR47683:SF2">
    <property type="entry name" value="RNA-BINDING S4 DOMAIN-CONTAINING PROTEIN"/>
    <property type="match status" value="1"/>
</dbReference>
<dbReference type="GO" id="GO:0000455">
    <property type="term" value="P:enzyme-directed rRNA pseudouridine synthesis"/>
    <property type="evidence" value="ECO:0007669"/>
    <property type="project" value="UniProtKB-ARBA"/>
</dbReference>
<evidence type="ECO:0000256" key="3">
    <source>
        <dbReference type="ARBA" id="ARBA00023235"/>
    </source>
</evidence>
<dbReference type="STRING" id="883081.HMPREF9698_00269"/>
<dbReference type="InterPro" id="IPR020103">
    <property type="entry name" value="PsdUridine_synth_cat_dom_sf"/>
</dbReference>
<dbReference type="NCBIfam" id="TIGR00093">
    <property type="entry name" value="pseudouridine synthase"/>
    <property type="match status" value="1"/>
</dbReference>
<keyword evidence="2 4" id="KW-0694">RNA-binding</keyword>
<name>K9ETB4_9LACT</name>
<dbReference type="eggNOG" id="COG1187">
    <property type="taxonomic scope" value="Bacteria"/>
</dbReference>
<dbReference type="GO" id="GO:0005829">
    <property type="term" value="C:cytosol"/>
    <property type="evidence" value="ECO:0007669"/>
    <property type="project" value="UniProtKB-ARBA"/>
</dbReference>
<dbReference type="RefSeq" id="WP_003776570.1">
    <property type="nucleotide sequence ID" value="NZ_JH992957.1"/>
</dbReference>
<evidence type="ECO:0000259" key="6">
    <source>
        <dbReference type="SMART" id="SM00363"/>
    </source>
</evidence>
<sequence length="239" mass="26816">MDRLQKVMAHAGVASRRKSEDIIKQGRVTVNGQVVTDMGVQVKKDDLVKVDGIPLEREVLVYVLMNKPKGTVSTVDDPKGRPTVVDLLQDLDQRIYPVGRLDYDTTGALLLTNDGDLANKLMHPRYEFEKTYRAKVKGLISQSSLAQLEQGLVIDGEKTAPAKAKLIEYDQASDKSMVELRIHEGKNHQVKKMLDRVGHPVVKLTRLAYGFLRVDDLDGGQWRELKNAEVRKLYQAVGK</sequence>
<dbReference type="InterPro" id="IPR006145">
    <property type="entry name" value="PsdUridine_synth_RsuA/RluA"/>
</dbReference>
<dbReference type="InterPro" id="IPR002942">
    <property type="entry name" value="S4_RNA-bd"/>
</dbReference>
<protein>
    <recommendedName>
        <fullName evidence="5">Pseudouridine synthase</fullName>
        <ecNumber evidence="5">5.4.99.-</ecNumber>
    </recommendedName>
</protein>
<dbReference type="InterPro" id="IPR036986">
    <property type="entry name" value="S4_RNA-bd_sf"/>
</dbReference>
<dbReference type="CDD" id="cd02870">
    <property type="entry name" value="PseudoU_synth_RsuA_like"/>
    <property type="match status" value="1"/>
</dbReference>
<dbReference type="Pfam" id="PF01479">
    <property type="entry name" value="S4"/>
    <property type="match status" value="1"/>
</dbReference>